<dbReference type="SUPFAM" id="SSF51905">
    <property type="entry name" value="FAD/NAD(P)-binding domain"/>
    <property type="match status" value="1"/>
</dbReference>
<organism evidence="1 2">
    <name type="scientific">Brevibacterium salitolerans</name>
    <dbReference type="NCBI Taxonomy" id="1403566"/>
    <lineage>
        <taxon>Bacteria</taxon>
        <taxon>Bacillati</taxon>
        <taxon>Actinomycetota</taxon>
        <taxon>Actinomycetes</taxon>
        <taxon>Micrococcales</taxon>
        <taxon>Brevibacteriaceae</taxon>
        <taxon>Brevibacterium</taxon>
    </lineage>
</organism>
<evidence type="ECO:0008006" key="3">
    <source>
        <dbReference type="Google" id="ProtNLM"/>
    </source>
</evidence>
<dbReference type="InterPro" id="IPR036188">
    <property type="entry name" value="FAD/NAD-bd_sf"/>
</dbReference>
<dbReference type="EMBL" id="BAAAPZ010000009">
    <property type="protein sequence ID" value="GAA2101148.1"/>
    <property type="molecule type" value="Genomic_DNA"/>
</dbReference>
<sequence length="100" mass="10853">MTFRRRTSGAEANRLTFDDGGNCTIEAVVWATGYRHDDTWIGVPGALDDDGVLLNDNGVTPVRGLFTLGRPWQRDRGSALLGYVHRDAEGLAARFTGSTA</sequence>
<protein>
    <recommendedName>
        <fullName evidence="3">Flavoprotein involved in K+ transport</fullName>
    </recommendedName>
</protein>
<accession>A0ABN2WYB8</accession>
<name>A0ABN2WYB8_9MICO</name>
<evidence type="ECO:0000313" key="2">
    <source>
        <dbReference type="Proteomes" id="UP001500984"/>
    </source>
</evidence>
<dbReference type="Proteomes" id="UP001500984">
    <property type="component" value="Unassembled WGS sequence"/>
</dbReference>
<keyword evidence="2" id="KW-1185">Reference proteome</keyword>
<comment type="caution">
    <text evidence="1">The sequence shown here is derived from an EMBL/GenBank/DDBJ whole genome shotgun (WGS) entry which is preliminary data.</text>
</comment>
<reference evidence="1 2" key="1">
    <citation type="journal article" date="2019" name="Int. J. Syst. Evol. Microbiol.">
        <title>The Global Catalogue of Microorganisms (GCM) 10K type strain sequencing project: providing services to taxonomists for standard genome sequencing and annotation.</title>
        <authorList>
            <consortium name="The Broad Institute Genomics Platform"/>
            <consortium name="The Broad Institute Genome Sequencing Center for Infectious Disease"/>
            <person name="Wu L."/>
            <person name="Ma J."/>
        </authorList>
    </citation>
    <scope>NUCLEOTIDE SEQUENCE [LARGE SCALE GENOMIC DNA]</scope>
    <source>
        <strain evidence="1 2">JCM 15900</strain>
    </source>
</reference>
<proteinExistence type="predicted"/>
<evidence type="ECO:0000313" key="1">
    <source>
        <dbReference type="EMBL" id="GAA2101148.1"/>
    </source>
</evidence>
<gene>
    <name evidence="1" type="ORF">GCM10009823_23850</name>
</gene>
<dbReference type="Gene3D" id="3.50.50.60">
    <property type="entry name" value="FAD/NAD(P)-binding domain"/>
    <property type="match status" value="1"/>
</dbReference>